<dbReference type="PANTHER" id="PTHR42949">
    <property type="entry name" value="ANAEROBIC GLYCEROL-3-PHOSPHATE DEHYDROGENASE SUBUNIT B"/>
    <property type="match status" value="1"/>
</dbReference>
<reference evidence="3 4" key="1">
    <citation type="submission" date="2016-11" db="EMBL/GenBank/DDBJ databases">
        <authorList>
            <person name="Jaros S."/>
            <person name="Januszkiewicz K."/>
            <person name="Wedrychowicz H."/>
        </authorList>
    </citation>
    <scope>NUCLEOTIDE SEQUENCE [LARGE SCALE GENOMIC DNA]</scope>
    <source>
        <strain evidence="3 4">DSM 17477</strain>
    </source>
</reference>
<dbReference type="AlphaFoldDB" id="A0A1M6EBN1"/>
<dbReference type="InterPro" id="IPR041117">
    <property type="entry name" value="SoxA_A3"/>
</dbReference>
<feature type="domain" description="SoxA A3" evidence="2">
    <location>
        <begin position="8"/>
        <end position="86"/>
    </location>
</feature>
<protein>
    <submittedName>
        <fullName evidence="3">Bacterioferritin-associated ferredoxin</fullName>
    </submittedName>
</protein>
<evidence type="ECO:0000313" key="3">
    <source>
        <dbReference type="EMBL" id="SHI82885.1"/>
    </source>
</evidence>
<dbReference type="OrthoDB" id="9801699at2"/>
<dbReference type="InterPro" id="IPR041854">
    <property type="entry name" value="BFD-like_2Fe2S-bd_dom_sf"/>
</dbReference>
<dbReference type="RefSeq" id="WP_073048455.1">
    <property type="nucleotide sequence ID" value="NZ_FQZL01000007.1"/>
</dbReference>
<evidence type="ECO:0000256" key="1">
    <source>
        <dbReference type="ARBA" id="ARBA00023002"/>
    </source>
</evidence>
<accession>A0A1M6EBN1</accession>
<dbReference type="EMBL" id="FQZL01000007">
    <property type="protein sequence ID" value="SHI82885.1"/>
    <property type="molecule type" value="Genomic_DNA"/>
</dbReference>
<gene>
    <name evidence="3" type="ORF">SAMN02745751_01142</name>
</gene>
<dbReference type="Pfam" id="PF17806">
    <property type="entry name" value="SO_alpha_A3"/>
    <property type="match status" value="1"/>
</dbReference>
<dbReference type="CDD" id="cd19946">
    <property type="entry name" value="GlpA-like_Fer2_BFD-like"/>
    <property type="match status" value="1"/>
</dbReference>
<keyword evidence="1" id="KW-0560">Oxidoreductase</keyword>
<sequence length="93" mass="10530">MNNEDVIVCRCSDVTLKELRDLIDEGYHTFEEIKRITRIGMGPCQGKTCGQIVLRELSRATGKPITELQFQTNRPPIVGVKLDLIAEEAKRDD</sequence>
<dbReference type="PANTHER" id="PTHR42949:SF3">
    <property type="entry name" value="ANAEROBIC GLYCEROL-3-PHOSPHATE DEHYDROGENASE SUBUNIT B"/>
    <property type="match status" value="1"/>
</dbReference>
<organism evidence="3 4">
    <name type="scientific">Dethiosulfatibacter aminovorans DSM 17477</name>
    <dbReference type="NCBI Taxonomy" id="1121476"/>
    <lineage>
        <taxon>Bacteria</taxon>
        <taxon>Bacillati</taxon>
        <taxon>Bacillota</taxon>
        <taxon>Tissierellia</taxon>
        <taxon>Dethiosulfatibacter</taxon>
    </lineage>
</organism>
<evidence type="ECO:0000313" key="4">
    <source>
        <dbReference type="Proteomes" id="UP000184052"/>
    </source>
</evidence>
<dbReference type="Gene3D" id="1.10.10.1100">
    <property type="entry name" value="BFD-like [2Fe-2S]-binding domain"/>
    <property type="match status" value="1"/>
</dbReference>
<name>A0A1M6EBN1_9FIRM</name>
<dbReference type="STRING" id="1121476.SAMN02745751_01142"/>
<proteinExistence type="predicted"/>
<keyword evidence="4" id="KW-1185">Reference proteome</keyword>
<dbReference type="Proteomes" id="UP000184052">
    <property type="component" value="Unassembled WGS sequence"/>
</dbReference>
<dbReference type="GO" id="GO:0016491">
    <property type="term" value="F:oxidoreductase activity"/>
    <property type="evidence" value="ECO:0007669"/>
    <property type="project" value="UniProtKB-KW"/>
</dbReference>
<evidence type="ECO:0000259" key="2">
    <source>
        <dbReference type="Pfam" id="PF17806"/>
    </source>
</evidence>
<dbReference type="InterPro" id="IPR051691">
    <property type="entry name" value="Metab_Enz_Cyan_OpOx_G3PDH"/>
</dbReference>